<organism evidence="2 3">
    <name type="scientific">Allacma fusca</name>
    <dbReference type="NCBI Taxonomy" id="39272"/>
    <lineage>
        <taxon>Eukaryota</taxon>
        <taxon>Metazoa</taxon>
        <taxon>Ecdysozoa</taxon>
        <taxon>Arthropoda</taxon>
        <taxon>Hexapoda</taxon>
        <taxon>Collembola</taxon>
        <taxon>Symphypleona</taxon>
        <taxon>Sminthuridae</taxon>
        <taxon>Allacma</taxon>
    </lineage>
</organism>
<protein>
    <submittedName>
        <fullName evidence="2">Uncharacterized protein</fullName>
    </submittedName>
</protein>
<name>A0A8J2NTB4_9HEXA</name>
<proteinExistence type="predicted"/>
<feature type="signal peptide" evidence="1">
    <location>
        <begin position="1"/>
        <end position="28"/>
    </location>
</feature>
<evidence type="ECO:0000256" key="1">
    <source>
        <dbReference type="SAM" id="SignalP"/>
    </source>
</evidence>
<accession>A0A8J2NTB4</accession>
<evidence type="ECO:0000313" key="3">
    <source>
        <dbReference type="Proteomes" id="UP000708208"/>
    </source>
</evidence>
<dbReference type="EMBL" id="CAJVCH010119554">
    <property type="protein sequence ID" value="CAG7725267.1"/>
    <property type="molecule type" value="Genomic_DNA"/>
</dbReference>
<comment type="caution">
    <text evidence="2">The sequence shown here is derived from an EMBL/GenBank/DDBJ whole genome shotgun (WGS) entry which is preliminary data.</text>
</comment>
<evidence type="ECO:0000313" key="2">
    <source>
        <dbReference type="EMBL" id="CAG7725267.1"/>
    </source>
</evidence>
<gene>
    <name evidence="2" type="ORF">AFUS01_LOCUS14233</name>
</gene>
<dbReference type="AlphaFoldDB" id="A0A8J2NTB4"/>
<keyword evidence="1" id="KW-0732">Signal</keyword>
<dbReference type="Proteomes" id="UP000708208">
    <property type="component" value="Unassembled WGS sequence"/>
</dbReference>
<feature type="chain" id="PRO_5035213090" evidence="1">
    <location>
        <begin position="29"/>
        <end position="81"/>
    </location>
</feature>
<reference evidence="2" key="1">
    <citation type="submission" date="2021-06" db="EMBL/GenBank/DDBJ databases">
        <authorList>
            <person name="Hodson N. C."/>
            <person name="Mongue J. A."/>
            <person name="Jaron S. K."/>
        </authorList>
    </citation>
    <scope>NUCLEOTIDE SEQUENCE</scope>
</reference>
<keyword evidence="3" id="KW-1185">Reference proteome</keyword>
<sequence>MTSMNSKRVSILCTVLIWSCVFTNLALSKPHDGTHFLGRNKRHDCLPDWSECDPTYDICCDQPCTRLGGGGYFCSYGYIPV</sequence>